<comment type="caution">
    <text evidence="2">The sequence shown here is derived from an EMBL/GenBank/DDBJ whole genome shotgun (WGS) entry which is preliminary data.</text>
</comment>
<gene>
    <name evidence="2" type="ORF">IW256_006233</name>
</gene>
<name>A0A931GML5_9ACTN</name>
<feature type="transmembrane region" description="Helical" evidence="1">
    <location>
        <begin position="98"/>
        <end position="122"/>
    </location>
</feature>
<organism evidence="2 3">
    <name type="scientific">Actinomadura viridis</name>
    <dbReference type="NCBI Taxonomy" id="58110"/>
    <lineage>
        <taxon>Bacteria</taxon>
        <taxon>Bacillati</taxon>
        <taxon>Actinomycetota</taxon>
        <taxon>Actinomycetes</taxon>
        <taxon>Streptosporangiales</taxon>
        <taxon>Thermomonosporaceae</taxon>
        <taxon>Actinomadura</taxon>
    </lineage>
</organism>
<proteinExistence type="predicted"/>
<dbReference type="AlphaFoldDB" id="A0A931GML5"/>
<keyword evidence="1" id="KW-1133">Transmembrane helix</keyword>
<keyword evidence="3" id="KW-1185">Reference proteome</keyword>
<keyword evidence="1" id="KW-0812">Transmembrane</keyword>
<evidence type="ECO:0000256" key="1">
    <source>
        <dbReference type="SAM" id="Phobius"/>
    </source>
</evidence>
<dbReference type="RefSeq" id="WP_197014346.1">
    <property type="nucleotide sequence ID" value="NZ_BAABES010000033.1"/>
</dbReference>
<sequence>MAGQTLAVLMAAAIGVVITARTGYGLRALTGPGEMHIDDWARGPWGPAPYRVIMFSPNEYPAWMFVPVFIHSLRLGKLGGTSSGSRVNIRSKRVRARVAMLAAVPAVAASAVVVGTATPALAACGQVGGSFTHKDKVSRVEFTAVKNCSNNDVRVYGRLYDTLNDSRSVRLDIKYGGGTFGNDFVRWAGGYNTSTPFDHNAGDTGSYVELCMFAYNSFGQSATDCEPYYF</sequence>
<dbReference type="EMBL" id="JADOUA010000001">
    <property type="protein sequence ID" value="MBG6092120.1"/>
    <property type="molecule type" value="Genomic_DNA"/>
</dbReference>
<evidence type="ECO:0000313" key="3">
    <source>
        <dbReference type="Proteomes" id="UP000614047"/>
    </source>
</evidence>
<evidence type="ECO:0000313" key="2">
    <source>
        <dbReference type="EMBL" id="MBG6092120.1"/>
    </source>
</evidence>
<keyword evidence="1" id="KW-0472">Membrane</keyword>
<accession>A0A931GML5</accession>
<dbReference type="Proteomes" id="UP000614047">
    <property type="component" value="Unassembled WGS sequence"/>
</dbReference>
<reference evidence="2" key="1">
    <citation type="submission" date="2020-11" db="EMBL/GenBank/DDBJ databases">
        <title>Sequencing the genomes of 1000 actinobacteria strains.</title>
        <authorList>
            <person name="Klenk H.-P."/>
        </authorList>
    </citation>
    <scope>NUCLEOTIDE SEQUENCE</scope>
    <source>
        <strain evidence="2">DSM 43175</strain>
    </source>
</reference>
<protein>
    <submittedName>
        <fullName evidence="2">Uncharacterized protein</fullName>
    </submittedName>
</protein>